<proteinExistence type="inferred from homology"/>
<evidence type="ECO:0000313" key="8">
    <source>
        <dbReference type="EMBL" id="KAK0726251.1"/>
    </source>
</evidence>
<dbReference type="PANTHER" id="PTHR43806:SF11">
    <property type="entry name" value="CEREVISIN-RELATED"/>
    <property type="match status" value="1"/>
</dbReference>
<accession>A0AA40B248</accession>
<dbReference type="InterPro" id="IPR050131">
    <property type="entry name" value="Peptidase_S8_subtilisin-like"/>
</dbReference>
<dbReference type="Gene3D" id="3.40.50.200">
    <property type="entry name" value="Peptidase S8/S53 domain"/>
    <property type="match status" value="1"/>
</dbReference>
<dbReference type="PROSITE" id="PS00138">
    <property type="entry name" value="SUBTILASE_SER"/>
    <property type="match status" value="1"/>
</dbReference>
<dbReference type="InterPro" id="IPR015500">
    <property type="entry name" value="Peptidase_S8_subtilisin-rel"/>
</dbReference>
<dbReference type="AlphaFoldDB" id="A0AA40B248"/>
<dbReference type="PRINTS" id="PR00723">
    <property type="entry name" value="SUBTILISIN"/>
</dbReference>
<dbReference type="CDD" id="cd04843">
    <property type="entry name" value="Peptidases_S8_11"/>
    <property type="match status" value="1"/>
</dbReference>
<evidence type="ECO:0000256" key="2">
    <source>
        <dbReference type="ARBA" id="ARBA00022670"/>
    </source>
</evidence>
<reference evidence="8" key="1">
    <citation type="submission" date="2023-06" db="EMBL/GenBank/DDBJ databases">
        <title>Genome-scale phylogeny and comparative genomics of the fungal order Sordariales.</title>
        <authorList>
            <consortium name="Lawrence Berkeley National Laboratory"/>
            <person name="Hensen N."/>
            <person name="Bonometti L."/>
            <person name="Westerberg I."/>
            <person name="Brannstrom I.O."/>
            <person name="Guillou S."/>
            <person name="Cros-Aarteil S."/>
            <person name="Calhoun S."/>
            <person name="Haridas S."/>
            <person name="Kuo A."/>
            <person name="Mondo S."/>
            <person name="Pangilinan J."/>
            <person name="Riley R."/>
            <person name="Labutti K."/>
            <person name="Andreopoulos B."/>
            <person name="Lipzen A."/>
            <person name="Chen C."/>
            <person name="Yanf M."/>
            <person name="Daum C."/>
            <person name="Ng V."/>
            <person name="Clum A."/>
            <person name="Steindorff A."/>
            <person name="Ohm R."/>
            <person name="Martin F."/>
            <person name="Silar P."/>
            <person name="Natvig D."/>
            <person name="Lalanne C."/>
            <person name="Gautier V."/>
            <person name="Ament-Velasquez S.L."/>
            <person name="Kruys A."/>
            <person name="Hutchinson M.I."/>
            <person name="Powell A.J."/>
            <person name="Barry K."/>
            <person name="Miller A.N."/>
            <person name="Grigoriev I.V."/>
            <person name="Debuchy R."/>
            <person name="Gladieux P."/>
            <person name="Thoren M.H."/>
            <person name="Johannesson H."/>
        </authorList>
    </citation>
    <scope>NUCLEOTIDE SEQUENCE</scope>
    <source>
        <strain evidence="8">CBS 540.89</strain>
    </source>
</reference>
<dbReference type="EMBL" id="JAUKTV010000010">
    <property type="protein sequence ID" value="KAK0726251.1"/>
    <property type="molecule type" value="Genomic_DNA"/>
</dbReference>
<dbReference type="InterPro" id="IPR036852">
    <property type="entry name" value="Peptidase_S8/S53_dom_sf"/>
</dbReference>
<dbReference type="Pfam" id="PF00082">
    <property type="entry name" value="Peptidase_S8"/>
    <property type="match status" value="1"/>
</dbReference>
<feature type="domain" description="Peptidase S8/S53" evidence="7">
    <location>
        <begin position="222"/>
        <end position="494"/>
    </location>
</feature>
<dbReference type="InterPro" id="IPR023828">
    <property type="entry name" value="Peptidase_S8_Ser-AS"/>
</dbReference>
<evidence type="ECO:0000256" key="5">
    <source>
        <dbReference type="PROSITE-ProRule" id="PRU01240"/>
    </source>
</evidence>
<dbReference type="SUPFAM" id="SSF52743">
    <property type="entry name" value="Subtilisin-like"/>
    <property type="match status" value="1"/>
</dbReference>
<evidence type="ECO:0000256" key="3">
    <source>
        <dbReference type="ARBA" id="ARBA00022801"/>
    </source>
</evidence>
<dbReference type="InterPro" id="IPR000209">
    <property type="entry name" value="Peptidase_S8/S53_dom"/>
</dbReference>
<keyword evidence="2" id="KW-0645">Protease</keyword>
<keyword evidence="3" id="KW-0378">Hydrolase</keyword>
<feature type="signal peptide" evidence="6">
    <location>
        <begin position="1"/>
        <end position="25"/>
    </location>
</feature>
<name>A0AA40B248_9PEZI</name>
<keyword evidence="4" id="KW-0720">Serine protease</keyword>
<dbReference type="Proteomes" id="UP001172159">
    <property type="component" value="Unassembled WGS sequence"/>
</dbReference>
<gene>
    <name evidence="8" type="ORF">B0T21DRAFT_385563</name>
</gene>
<evidence type="ECO:0000259" key="7">
    <source>
        <dbReference type="Pfam" id="PF00082"/>
    </source>
</evidence>
<protein>
    <submittedName>
        <fullName evidence="8">Peptidase S8/S53 domain-containing protein</fullName>
    </submittedName>
</protein>
<comment type="caution">
    <text evidence="8">The sequence shown here is derived from an EMBL/GenBank/DDBJ whole genome shotgun (WGS) entry which is preliminary data.</text>
</comment>
<dbReference type="PANTHER" id="PTHR43806">
    <property type="entry name" value="PEPTIDASE S8"/>
    <property type="match status" value="1"/>
</dbReference>
<dbReference type="InterPro" id="IPR034073">
    <property type="entry name" value="Subtilisin_DY-like_dom"/>
</dbReference>
<comment type="similarity">
    <text evidence="1 5">Belongs to the peptidase S8 family.</text>
</comment>
<keyword evidence="6" id="KW-0732">Signal</keyword>
<feature type="chain" id="PRO_5041232710" evidence="6">
    <location>
        <begin position="26"/>
        <end position="512"/>
    </location>
</feature>
<evidence type="ECO:0000313" key="9">
    <source>
        <dbReference type="Proteomes" id="UP001172159"/>
    </source>
</evidence>
<keyword evidence="9" id="KW-1185">Reference proteome</keyword>
<evidence type="ECO:0000256" key="4">
    <source>
        <dbReference type="ARBA" id="ARBA00022825"/>
    </source>
</evidence>
<evidence type="ECO:0000256" key="6">
    <source>
        <dbReference type="SAM" id="SignalP"/>
    </source>
</evidence>
<dbReference type="PROSITE" id="PS51892">
    <property type="entry name" value="SUBTILASE"/>
    <property type="match status" value="1"/>
</dbReference>
<organism evidence="8 9">
    <name type="scientific">Apiosordaria backusii</name>
    <dbReference type="NCBI Taxonomy" id="314023"/>
    <lineage>
        <taxon>Eukaryota</taxon>
        <taxon>Fungi</taxon>
        <taxon>Dikarya</taxon>
        <taxon>Ascomycota</taxon>
        <taxon>Pezizomycotina</taxon>
        <taxon>Sordariomycetes</taxon>
        <taxon>Sordariomycetidae</taxon>
        <taxon>Sordariales</taxon>
        <taxon>Lasiosphaeriaceae</taxon>
        <taxon>Apiosordaria</taxon>
    </lineage>
</organism>
<dbReference type="GO" id="GO:0004252">
    <property type="term" value="F:serine-type endopeptidase activity"/>
    <property type="evidence" value="ECO:0007669"/>
    <property type="project" value="InterPro"/>
</dbReference>
<comment type="caution">
    <text evidence="5">Lacks conserved residue(s) required for the propagation of feature annotation.</text>
</comment>
<sequence length="512" mass="53767">MSVSRWKAWLGAGLLATAQLSSGYALDLSSKDSVDAITSTVSSLASNPPRLALKLTPEGLKKQLEDPEFITSLVTGVESLVKGLNTGRHRRRLTPTVKPLVPEDHRPSAALRKRLDVGGVEIPSFDEWFQIDIDHLGPSAVSTAGTGSDGKEAPPALSGLTLELIHRLNNLDSVASVHALQQGPPPAVNPNDDPRSGNQGYLNAAPQGINARYAWTVGGGDGANVGVVDMEQGWNLNHEDLRSANITLISGRNRDYPDHGTAVLGQMLMADNQIGGVGIIPAAKGRVISQSRPDGTYNTAATILDACNNMPAGDILLLEAQEFDPVGGQYYWPVSVADANHDAIRVCTGKGIVVVEAACNGGNDLDAYRNLAGNRIFNRAFPNEYRESGAIMVGAASSAVPHVRLGYSNHGSRVDVYGWGENIDTTFTNADGTANNLYTTGFSGTSGASPIIVGAAAAVQGIAQARLGRKLTPARVRTILTTSGTASSNPGSDRIGVLPNLRAIIDGGHIRV</sequence>
<evidence type="ECO:0000256" key="1">
    <source>
        <dbReference type="ARBA" id="ARBA00011073"/>
    </source>
</evidence>
<dbReference type="GO" id="GO:0006508">
    <property type="term" value="P:proteolysis"/>
    <property type="evidence" value="ECO:0007669"/>
    <property type="project" value="UniProtKB-KW"/>
</dbReference>